<evidence type="ECO:0000256" key="8">
    <source>
        <dbReference type="ARBA" id="ARBA00022989"/>
    </source>
</evidence>
<keyword evidence="7 14" id="KW-0418">Kinase</keyword>
<evidence type="ECO:0000259" key="12">
    <source>
        <dbReference type="PROSITE" id="PS50109"/>
    </source>
</evidence>
<name>A0ABT2PP38_9BURK</name>
<proteinExistence type="predicted"/>
<evidence type="ECO:0000256" key="9">
    <source>
        <dbReference type="ARBA" id="ARBA00023012"/>
    </source>
</evidence>
<dbReference type="InterPro" id="IPR003660">
    <property type="entry name" value="HAMP_dom"/>
</dbReference>
<accession>A0ABT2PP38</accession>
<dbReference type="SMART" id="SM00387">
    <property type="entry name" value="HATPase_c"/>
    <property type="match status" value="1"/>
</dbReference>
<evidence type="ECO:0000256" key="11">
    <source>
        <dbReference type="SAM" id="Phobius"/>
    </source>
</evidence>
<keyword evidence="10 11" id="KW-0472">Membrane</keyword>
<evidence type="ECO:0000313" key="15">
    <source>
        <dbReference type="Proteomes" id="UP001525968"/>
    </source>
</evidence>
<evidence type="ECO:0000259" key="13">
    <source>
        <dbReference type="PROSITE" id="PS50885"/>
    </source>
</evidence>
<dbReference type="SUPFAM" id="SSF55874">
    <property type="entry name" value="ATPase domain of HSP90 chaperone/DNA topoisomerase II/histidine kinase"/>
    <property type="match status" value="1"/>
</dbReference>
<sequence length="461" mass="50828">MTPVTAAGRPWSSIAFRLALYYGGLLLLTMMVVLAIFYIQMVGVLSARVDRQANLDLKRLQIHAQQYGEDSLQHEIHSLLSDGVDSQTEIAILTDPDGKVLAGNASILPQRGLHTFGLRDLHLRQSGRTITGRVAVAQLNNGNILIVGSDMESLRDIEERFIRASLAAAVIVVILAVLGGVGFRRLVDDRAANIRHVMLQVSSGDLGQRIPLSTRDDEFTRLGRDINKMLDQIEQLMDGVRHVSNTIAHNLRTPLTRVLLQLRSARHLTGEHQQSLLERLEQEVQDLGTVFDKLLQIAELESGMRRQELSPVDMHDLLADIEDLYAPVAEEFQSSLQVTVQGHPFALGDADLLASALANLVENALKYACQQPGGWLHITAQQTGDTIHLRLQDNGPGVPPDRLHRLTDRFFRAHEQQPGHGLGLSSVQAIVQLHNGSLHFANLHPGFEVYLRLPAASPPSA</sequence>
<keyword evidence="5" id="KW-0808">Transferase</keyword>
<dbReference type="InterPro" id="IPR036890">
    <property type="entry name" value="HATPase_C_sf"/>
</dbReference>
<feature type="domain" description="Histidine kinase" evidence="12">
    <location>
        <begin position="246"/>
        <end position="457"/>
    </location>
</feature>
<dbReference type="InterPro" id="IPR050428">
    <property type="entry name" value="TCS_sensor_his_kinase"/>
</dbReference>
<keyword evidence="15" id="KW-1185">Reference proteome</keyword>
<protein>
    <recommendedName>
        <fullName evidence="3">histidine kinase</fullName>
        <ecNumber evidence="3">2.7.13.3</ecNumber>
    </recommendedName>
</protein>
<evidence type="ECO:0000256" key="1">
    <source>
        <dbReference type="ARBA" id="ARBA00000085"/>
    </source>
</evidence>
<gene>
    <name evidence="14" type="ORF">N0K08_10290</name>
</gene>
<dbReference type="PANTHER" id="PTHR45436">
    <property type="entry name" value="SENSOR HISTIDINE KINASE YKOH"/>
    <property type="match status" value="1"/>
</dbReference>
<reference evidence="14 15" key="1">
    <citation type="submission" date="2022-09" db="EMBL/GenBank/DDBJ databases">
        <title>Draft genome of isolate Be4.</title>
        <authorList>
            <person name="Sanchez-Castro I."/>
            <person name="Martinez-Rodriguez P."/>
            <person name="Descostes M."/>
            <person name="Merroun M."/>
        </authorList>
    </citation>
    <scope>NUCLEOTIDE SEQUENCE [LARGE SCALE GENOMIC DNA]</scope>
    <source>
        <strain evidence="14 15">Be4</strain>
    </source>
</reference>
<evidence type="ECO:0000256" key="10">
    <source>
        <dbReference type="ARBA" id="ARBA00023136"/>
    </source>
</evidence>
<keyword evidence="6 11" id="KW-0812">Transmembrane</keyword>
<feature type="transmembrane region" description="Helical" evidence="11">
    <location>
        <begin position="161"/>
        <end position="183"/>
    </location>
</feature>
<dbReference type="PRINTS" id="PR00344">
    <property type="entry name" value="BCTRLSENSOR"/>
</dbReference>
<dbReference type="SMART" id="SM00388">
    <property type="entry name" value="HisKA"/>
    <property type="match status" value="1"/>
</dbReference>
<evidence type="ECO:0000256" key="6">
    <source>
        <dbReference type="ARBA" id="ARBA00022692"/>
    </source>
</evidence>
<evidence type="ECO:0000313" key="14">
    <source>
        <dbReference type="EMBL" id="MCT9811022.1"/>
    </source>
</evidence>
<dbReference type="PROSITE" id="PS50109">
    <property type="entry name" value="HIS_KIN"/>
    <property type="match status" value="1"/>
</dbReference>
<dbReference type="Proteomes" id="UP001525968">
    <property type="component" value="Unassembled WGS sequence"/>
</dbReference>
<dbReference type="SMART" id="SM00304">
    <property type="entry name" value="HAMP"/>
    <property type="match status" value="1"/>
</dbReference>
<dbReference type="EMBL" id="JAODYH010000004">
    <property type="protein sequence ID" value="MCT9811022.1"/>
    <property type="molecule type" value="Genomic_DNA"/>
</dbReference>
<comment type="caution">
    <text evidence="14">The sequence shown here is derived from an EMBL/GenBank/DDBJ whole genome shotgun (WGS) entry which is preliminary data.</text>
</comment>
<evidence type="ECO:0000256" key="4">
    <source>
        <dbReference type="ARBA" id="ARBA00022553"/>
    </source>
</evidence>
<evidence type="ECO:0000256" key="3">
    <source>
        <dbReference type="ARBA" id="ARBA00012438"/>
    </source>
</evidence>
<dbReference type="Gene3D" id="6.10.340.10">
    <property type="match status" value="1"/>
</dbReference>
<dbReference type="PANTHER" id="PTHR45436:SF8">
    <property type="entry name" value="HISTIDINE KINASE"/>
    <property type="match status" value="1"/>
</dbReference>
<dbReference type="SUPFAM" id="SSF47384">
    <property type="entry name" value="Homodimeric domain of signal transducing histidine kinase"/>
    <property type="match status" value="1"/>
</dbReference>
<keyword evidence="4" id="KW-0597">Phosphoprotein</keyword>
<dbReference type="InterPro" id="IPR004358">
    <property type="entry name" value="Sig_transdc_His_kin-like_C"/>
</dbReference>
<dbReference type="InterPro" id="IPR005467">
    <property type="entry name" value="His_kinase_dom"/>
</dbReference>
<dbReference type="Gene3D" id="1.10.287.130">
    <property type="match status" value="1"/>
</dbReference>
<dbReference type="CDD" id="cd06225">
    <property type="entry name" value="HAMP"/>
    <property type="match status" value="1"/>
</dbReference>
<evidence type="ECO:0000256" key="5">
    <source>
        <dbReference type="ARBA" id="ARBA00022679"/>
    </source>
</evidence>
<dbReference type="CDD" id="cd00082">
    <property type="entry name" value="HisKA"/>
    <property type="match status" value="1"/>
</dbReference>
<dbReference type="RefSeq" id="WP_261500183.1">
    <property type="nucleotide sequence ID" value="NZ_JAODYH010000004.1"/>
</dbReference>
<keyword evidence="8 11" id="KW-1133">Transmembrane helix</keyword>
<dbReference type="InterPro" id="IPR036097">
    <property type="entry name" value="HisK_dim/P_sf"/>
</dbReference>
<dbReference type="Pfam" id="PF02518">
    <property type="entry name" value="HATPase_c"/>
    <property type="match status" value="1"/>
</dbReference>
<feature type="domain" description="HAMP" evidence="13">
    <location>
        <begin position="185"/>
        <end position="238"/>
    </location>
</feature>
<dbReference type="InterPro" id="IPR003661">
    <property type="entry name" value="HisK_dim/P_dom"/>
</dbReference>
<dbReference type="EC" id="2.7.13.3" evidence="3"/>
<organism evidence="14 15">
    <name type="scientific">Acidovorax bellezanensis</name>
    <dbReference type="NCBI Taxonomy" id="2976702"/>
    <lineage>
        <taxon>Bacteria</taxon>
        <taxon>Pseudomonadati</taxon>
        <taxon>Pseudomonadota</taxon>
        <taxon>Betaproteobacteria</taxon>
        <taxon>Burkholderiales</taxon>
        <taxon>Comamonadaceae</taxon>
        <taxon>Acidovorax</taxon>
    </lineage>
</organism>
<comment type="subcellular location">
    <subcellularLocation>
        <location evidence="2">Membrane</location>
    </subcellularLocation>
</comment>
<evidence type="ECO:0000256" key="7">
    <source>
        <dbReference type="ARBA" id="ARBA00022777"/>
    </source>
</evidence>
<dbReference type="Pfam" id="PF00672">
    <property type="entry name" value="HAMP"/>
    <property type="match status" value="1"/>
</dbReference>
<feature type="transmembrane region" description="Helical" evidence="11">
    <location>
        <begin position="20"/>
        <end position="39"/>
    </location>
</feature>
<dbReference type="Gene3D" id="3.30.565.10">
    <property type="entry name" value="Histidine kinase-like ATPase, C-terminal domain"/>
    <property type="match status" value="1"/>
</dbReference>
<comment type="catalytic activity">
    <reaction evidence="1">
        <text>ATP + protein L-histidine = ADP + protein N-phospho-L-histidine.</text>
        <dbReference type="EC" id="2.7.13.3"/>
    </reaction>
</comment>
<dbReference type="InterPro" id="IPR003594">
    <property type="entry name" value="HATPase_dom"/>
</dbReference>
<keyword evidence="9" id="KW-0902">Two-component regulatory system</keyword>
<dbReference type="GO" id="GO:0016301">
    <property type="term" value="F:kinase activity"/>
    <property type="evidence" value="ECO:0007669"/>
    <property type="project" value="UniProtKB-KW"/>
</dbReference>
<dbReference type="Pfam" id="PF00512">
    <property type="entry name" value="HisKA"/>
    <property type="match status" value="1"/>
</dbReference>
<evidence type="ECO:0000256" key="2">
    <source>
        <dbReference type="ARBA" id="ARBA00004370"/>
    </source>
</evidence>
<dbReference type="PROSITE" id="PS50885">
    <property type="entry name" value="HAMP"/>
    <property type="match status" value="1"/>
</dbReference>